<dbReference type="Proteomes" id="UP000799640">
    <property type="component" value="Unassembled WGS sequence"/>
</dbReference>
<evidence type="ECO:0000256" key="8">
    <source>
        <dbReference type="SAM" id="Phobius"/>
    </source>
</evidence>
<feature type="transmembrane region" description="Helical" evidence="8">
    <location>
        <begin position="245"/>
        <end position="269"/>
    </location>
</feature>
<dbReference type="InterPro" id="IPR005828">
    <property type="entry name" value="MFS_sugar_transport-like"/>
</dbReference>
<dbReference type="Pfam" id="PF00083">
    <property type="entry name" value="Sugar_tr"/>
    <property type="match status" value="2"/>
</dbReference>
<evidence type="ECO:0000256" key="1">
    <source>
        <dbReference type="ARBA" id="ARBA00004141"/>
    </source>
</evidence>
<dbReference type="GO" id="GO:0016020">
    <property type="term" value="C:membrane"/>
    <property type="evidence" value="ECO:0007669"/>
    <property type="project" value="UniProtKB-SubCell"/>
</dbReference>
<dbReference type="OrthoDB" id="4540492at2759"/>
<evidence type="ECO:0000256" key="4">
    <source>
        <dbReference type="ARBA" id="ARBA00022692"/>
    </source>
</evidence>
<feature type="transmembrane region" description="Helical" evidence="8">
    <location>
        <begin position="222"/>
        <end position="239"/>
    </location>
</feature>
<evidence type="ECO:0000256" key="7">
    <source>
        <dbReference type="SAM" id="MobiDB-lite"/>
    </source>
</evidence>
<keyword evidence="4 8" id="KW-0812">Transmembrane</keyword>
<name>A0A6G1IBD3_9PEZI</name>
<comment type="subcellular location">
    <subcellularLocation>
        <location evidence="1">Membrane</location>
        <topology evidence="1">Multi-pass membrane protein</topology>
    </subcellularLocation>
</comment>
<sequence>MAPVATRNGAALLLENIVPNPIRYIEKTGLKEFVQNLYVDEKLNDVVSFREFWNGAKLARRYGVHDVDEEVYEEEDGANARGERLSEGDVAPRRQSGNRSLAGSEANIENLPSHFDEPDLLLTDAEKRALRIQRSKAFWREPKDLIVTLIGCCMASMTQGWDQVANGNLGWPDDFGVPISADQTGNNVWKFGLVNAIPWFSAAVAGTLLIDPICHSRFFGRRGAVFIAACCSFSAMVAGSRTQSWRAYVGTRVILGIGIGAKASIVPIWESEILPPAKRGRLLVSWQVFTALGIFFGSCATYIFRDSWRNQVLSGALPALVLMIMTFMCCESPRWLMLQGRYSDAFTTLIRLRGDRVLAAEEFWYIYYHIMAERRAMLKEYRNEPREKANPKYHRVGFSDRFLNLFTYSRNRHAAIASAIVMVSQQLSGINILAFLATVFFSTANLRSDPPHNPDDPKDPITHANSINSLKLAIGFGAANAVFSALAYFLIEPPSDPAEDEDQDPRAPAAKRSTRDWLRPPRWACGRRALLLLSMGLGTVMLLILTGLLTMNQSNGAKLPVVMVFVILFTLVYSPGAGCVPFIYSSEIWPNEGREIGMSSAVFWNFLGAGLLAFFVPKGFAQEHARLFGVFTALSFIGFMLIWCFVPETVEATTLEEMSDIFKRSPMQHLQDRIKRLRGQKVPPPSNRNSMLGLNYTPQRTLSTLERGGPREERGEE</sequence>
<proteinExistence type="inferred from homology"/>
<dbReference type="GO" id="GO:0015791">
    <property type="term" value="P:polyol transmembrane transport"/>
    <property type="evidence" value="ECO:0007669"/>
    <property type="project" value="UniProtKB-ARBA"/>
</dbReference>
<evidence type="ECO:0000313" key="9">
    <source>
        <dbReference type="EMBL" id="KAF2405347.1"/>
    </source>
</evidence>
<keyword evidence="10" id="KW-1185">Reference proteome</keyword>
<evidence type="ECO:0000256" key="5">
    <source>
        <dbReference type="ARBA" id="ARBA00022989"/>
    </source>
</evidence>
<feature type="transmembrane region" description="Helical" evidence="8">
    <location>
        <begin position="414"/>
        <end position="441"/>
    </location>
</feature>
<reference evidence="9" key="1">
    <citation type="journal article" date="2020" name="Stud. Mycol.">
        <title>101 Dothideomycetes genomes: a test case for predicting lifestyles and emergence of pathogens.</title>
        <authorList>
            <person name="Haridas S."/>
            <person name="Albert R."/>
            <person name="Binder M."/>
            <person name="Bloem J."/>
            <person name="Labutti K."/>
            <person name="Salamov A."/>
            <person name="Andreopoulos B."/>
            <person name="Baker S."/>
            <person name="Barry K."/>
            <person name="Bills G."/>
            <person name="Bluhm B."/>
            <person name="Cannon C."/>
            <person name="Castanera R."/>
            <person name="Culley D."/>
            <person name="Daum C."/>
            <person name="Ezra D."/>
            <person name="Gonzalez J."/>
            <person name="Henrissat B."/>
            <person name="Kuo A."/>
            <person name="Liang C."/>
            <person name="Lipzen A."/>
            <person name="Lutzoni F."/>
            <person name="Magnuson J."/>
            <person name="Mondo S."/>
            <person name="Nolan M."/>
            <person name="Ohm R."/>
            <person name="Pangilinan J."/>
            <person name="Park H.-J."/>
            <person name="Ramirez L."/>
            <person name="Alfaro M."/>
            <person name="Sun H."/>
            <person name="Tritt A."/>
            <person name="Yoshinaga Y."/>
            <person name="Zwiers L.-H."/>
            <person name="Turgeon B."/>
            <person name="Goodwin S."/>
            <person name="Spatafora J."/>
            <person name="Crous P."/>
            <person name="Grigoriev I."/>
        </authorList>
    </citation>
    <scope>NUCLEOTIDE SEQUENCE</scope>
    <source>
        <strain evidence="9">CBS 262.69</strain>
    </source>
</reference>
<feature type="transmembrane region" description="Helical" evidence="8">
    <location>
        <begin position="188"/>
        <end position="210"/>
    </location>
</feature>
<keyword evidence="3" id="KW-0813">Transport</keyword>
<feature type="compositionally biased region" description="Basic and acidic residues" evidence="7">
    <location>
        <begin position="81"/>
        <end position="92"/>
    </location>
</feature>
<keyword evidence="6 8" id="KW-0472">Membrane</keyword>
<evidence type="ECO:0008006" key="11">
    <source>
        <dbReference type="Google" id="ProtNLM"/>
    </source>
</evidence>
<dbReference type="GO" id="GO:0022857">
    <property type="term" value="F:transmembrane transporter activity"/>
    <property type="evidence" value="ECO:0007669"/>
    <property type="project" value="InterPro"/>
</dbReference>
<dbReference type="SUPFAM" id="SSF103473">
    <property type="entry name" value="MFS general substrate transporter"/>
    <property type="match status" value="1"/>
</dbReference>
<organism evidence="9 10">
    <name type="scientific">Trichodelitschia bisporula</name>
    <dbReference type="NCBI Taxonomy" id="703511"/>
    <lineage>
        <taxon>Eukaryota</taxon>
        <taxon>Fungi</taxon>
        <taxon>Dikarya</taxon>
        <taxon>Ascomycota</taxon>
        <taxon>Pezizomycotina</taxon>
        <taxon>Dothideomycetes</taxon>
        <taxon>Dothideomycetes incertae sedis</taxon>
        <taxon>Phaeotrichales</taxon>
        <taxon>Phaeotrichaceae</taxon>
        <taxon>Trichodelitschia</taxon>
    </lineage>
</organism>
<feature type="transmembrane region" description="Helical" evidence="8">
    <location>
        <begin position="281"/>
        <end position="304"/>
    </location>
</feature>
<feature type="transmembrane region" description="Helical" evidence="8">
    <location>
        <begin position="561"/>
        <end position="584"/>
    </location>
</feature>
<evidence type="ECO:0000256" key="3">
    <source>
        <dbReference type="ARBA" id="ARBA00022448"/>
    </source>
</evidence>
<feature type="transmembrane region" description="Helical" evidence="8">
    <location>
        <begin position="596"/>
        <end position="615"/>
    </location>
</feature>
<dbReference type="PRINTS" id="PR00171">
    <property type="entry name" value="SUGRTRNSPORT"/>
</dbReference>
<dbReference type="EMBL" id="ML996687">
    <property type="protein sequence ID" value="KAF2405347.1"/>
    <property type="molecule type" value="Genomic_DNA"/>
</dbReference>
<dbReference type="AlphaFoldDB" id="A0A6G1IBD3"/>
<feature type="transmembrane region" description="Helical" evidence="8">
    <location>
        <begin position="310"/>
        <end position="330"/>
    </location>
</feature>
<protein>
    <recommendedName>
        <fullName evidence="11">Major facilitator superfamily (MFS) profile domain-containing protein</fullName>
    </recommendedName>
</protein>
<dbReference type="InterPro" id="IPR050814">
    <property type="entry name" value="Myo-inositol_Transporter"/>
</dbReference>
<dbReference type="PANTHER" id="PTHR48020:SF40">
    <property type="entry name" value="MAJOR FACILITATOR SUPERFAMILY (MFS) PROFILE DOMAIN-CONTAINING PROTEIN"/>
    <property type="match status" value="1"/>
</dbReference>
<accession>A0A6G1IBD3</accession>
<comment type="similarity">
    <text evidence="2">Belongs to the major facilitator superfamily. Sugar transporter (TC 2.A.1.1) family.</text>
</comment>
<dbReference type="InterPro" id="IPR036259">
    <property type="entry name" value="MFS_trans_sf"/>
</dbReference>
<feature type="transmembrane region" description="Helical" evidence="8">
    <location>
        <begin position="627"/>
        <end position="646"/>
    </location>
</feature>
<dbReference type="PANTHER" id="PTHR48020">
    <property type="entry name" value="PROTON MYO-INOSITOL COTRANSPORTER"/>
    <property type="match status" value="1"/>
</dbReference>
<keyword evidence="5 8" id="KW-1133">Transmembrane helix</keyword>
<evidence type="ECO:0000256" key="6">
    <source>
        <dbReference type="ARBA" id="ARBA00023136"/>
    </source>
</evidence>
<evidence type="ECO:0000256" key="2">
    <source>
        <dbReference type="ARBA" id="ARBA00010992"/>
    </source>
</evidence>
<feature type="region of interest" description="Disordered" evidence="7">
    <location>
        <begin position="73"/>
        <end position="101"/>
    </location>
</feature>
<dbReference type="InterPro" id="IPR003663">
    <property type="entry name" value="Sugar/inositol_transpt"/>
</dbReference>
<gene>
    <name evidence="9" type="ORF">EJ06DRAFT_552751</name>
</gene>
<dbReference type="GO" id="GO:0015798">
    <property type="term" value="P:myo-inositol transport"/>
    <property type="evidence" value="ECO:0007669"/>
    <property type="project" value="UniProtKB-ARBA"/>
</dbReference>
<dbReference type="Gene3D" id="1.20.1250.20">
    <property type="entry name" value="MFS general substrate transporter like domains"/>
    <property type="match status" value="1"/>
</dbReference>
<feature type="transmembrane region" description="Helical" evidence="8">
    <location>
        <begin position="529"/>
        <end position="549"/>
    </location>
</feature>
<evidence type="ECO:0000313" key="10">
    <source>
        <dbReference type="Proteomes" id="UP000799640"/>
    </source>
</evidence>